<dbReference type="EMBL" id="BNDW01000019">
    <property type="protein sequence ID" value="GHI22298.1"/>
    <property type="molecule type" value="Genomic_DNA"/>
</dbReference>
<evidence type="ECO:0000256" key="1">
    <source>
        <dbReference type="SAM" id="MobiDB-lite"/>
    </source>
</evidence>
<reference evidence="2" key="1">
    <citation type="submission" date="2024-05" db="EMBL/GenBank/DDBJ databases">
        <title>Whole genome shotgun sequence of Streptomyces hydrogenans NBRC 13475.</title>
        <authorList>
            <person name="Komaki H."/>
            <person name="Tamura T."/>
        </authorList>
    </citation>
    <scope>NUCLEOTIDE SEQUENCE</scope>
    <source>
        <strain evidence="2">NBRC 13475</strain>
    </source>
</reference>
<keyword evidence="3" id="KW-1185">Reference proteome</keyword>
<organism evidence="2 3">
    <name type="scientific">Streptomyces hydrogenans</name>
    <dbReference type="NCBI Taxonomy" id="1873719"/>
    <lineage>
        <taxon>Bacteria</taxon>
        <taxon>Bacillati</taxon>
        <taxon>Actinomycetota</taxon>
        <taxon>Actinomycetes</taxon>
        <taxon>Kitasatosporales</taxon>
        <taxon>Streptomycetaceae</taxon>
        <taxon>Streptomyces</taxon>
    </lineage>
</organism>
<proteinExistence type="predicted"/>
<protein>
    <submittedName>
        <fullName evidence="2">Uncharacterized protein</fullName>
    </submittedName>
</protein>
<name>A0ABQ3PBB2_9ACTN</name>
<evidence type="ECO:0000313" key="3">
    <source>
        <dbReference type="Proteomes" id="UP001052739"/>
    </source>
</evidence>
<gene>
    <name evidence="2" type="ORF">Shyd_36690</name>
</gene>
<dbReference type="RefSeq" id="WP_043232086.1">
    <property type="nucleotide sequence ID" value="NZ_BNBS01000121.1"/>
</dbReference>
<dbReference type="Proteomes" id="UP001052739">
    <property type="component" value="Unassembled WGS sequence"/>
</dbReference>
<evidence type="ECO:0000313" key="2">
    <source>
        <dbReference type="EMBL" id="GHI22298.1"/>
    </source>
</evidence>
<comment type="caution">
    <text evidence="2">The sequence shown here is derived from an EMBL/GenBank/DDBJ whole genome shotgun (WGS) entry which is preliminary data.</text>
</comment>
<feature type="region of interest" description="Disordered" evidence="1">
    <location>
        <begin position="272"/>
        <end position="300"/>
    </location>
</feature>
<sequence>MPATTTTTTRLRRALRREIPCTVGLLADERDFAAMRRYRTFAFDDHPTYLKEVEALLASLARQGAHTTVALFDPDEYVSYCAETGLDPDHPTSRSRFTDHLATTGARVTYTGQPLSALLPELVDTAVRRATWEYATTVLATAGDCPDCGLDLGRDAFDRATRLLLALLDGAGTGTHHLVCSVPAADDHLLAVLHTTRDDDGTNHHDPTAATEFTAVVAAGITLASPGGLVLRVTRPGRPDRLHGWRLTDGTLAPLTEAEVFAAYCTDARTGEPLPPEHGVDHRAGFPLAPGPGAHHHDRP</sequence>
<accession>A0ABQ3PBB2</accession>